<proteinExistence type="predicted"/>
<dbReference type="Proteomes" id="UP001597044">
    <property type="component" value="Unassembled WGS sequence"/>
</dbReference>
<name>A0ABW3HFN6_9GAMM</name>
<organism evidence="1 2">
    <name type="scientific">Paraperlucidibaca wandonensis</name>
    <dbReference type="NCBI Taxonomy" id="1268273"/>
    <lineage>
        <taxon>Bacteria</taxon>
        <taxon>Pseudomonadati</taxon>
        <taxon>Pseudomonadota</taxon>
        <taxon>Gammaproteobacteria</taxon>
        <taxon>Moraxellales</taxon>
        <taxon>Moraxellaceae</taxon>
        <taxon>Paraperlucidibaca</taxon>
    </lineage>
</organism>
<evidence type="ECO:0000313" key="2">
    <source>
        <dbReference type="Proteomes" id="UP001597044"/>
    </source>
</evidence>
<sequence>MHALLLMDFDNAFQARITKFNQLLTNKNYADRVFILGKDAKESESLIRTLKQSNNEKISKILLEDCPKTVAQEWLNQHLNCNQNEIERMREQGVCEWLFNHKD</sequence>
<reference evidence="2" key="1">
    <citation type="journal article" date="2019" name="Int. J. Syst. Evol. Microbiol.">
        <title>The Global Catalogue of Microorganisms (GCM) 10K type strain sequencing project: providing services to taxonomists for standard genome sequencing and annotation.</title>
        <authorList>
            <consortium name="The Broad Institute Genomics Platform"/>
            <consortium name="The Broad Institute Genome Sequencing Center for Infectious Disease"/>
            <person name="Wu L."/>
            <person name="Ma J."/>
        </authorList>
    </citation>
    <scope>NUCLEOTIDE SEQUENCE [LARGE SCALE GENOMIC DNA]</scope>
    <source>
        <strain evidence="2">CCUG 63419</strain>
    </source>
</reference>
<dbReference type="EMBL" id="JBHTIT010000001">
    <property type="protein sequence ID" value="MFD0950039.1"/>
    <property type="molecule type" value="Genomic_DNA"/>
</dbReference>
<evidence type="ECO:0000313" key="1">
    <source>
        <dbReference type="EMBL" id="MFD0950039.1"/>
    </source>
</evidence>
<dbReference type="RefSeq" id="WP_379070376.1">
    <property type="nucleotide sequence ID" value="NZ_JBHTIT010000001.1"/>
</dbReference>
<accession>A0ABW3HFN6</accession>
<keyword evidence="2" id="KW-1185">Reference proteome</keyword>
<comment type="caution">
    <text evidence="1">The sequence shown here is derived from an EMBL/GenBank/DDBJ whole genome shotgun (WGS) entry which is preliminary data.</text>
</comment>
<protein>
    <submittedName>
        <fullName evidence="1">Uncharacterized protein</fullName>
    </submittedName>
</protein>
<gene>
    <name evidence="1" type="ORF">ACFQ0F_06500</name>
</gene>